<dbReference type="EMBL" id="ANOH01000204">
    <property type="protein sequence ID" value="EMI55685.1"/>
    <property type="molecule type" value="Genomic_DNA"/>
</dbReference>
<dbReference type="SUPFAM" id="SSF47473">
    <property type="entry name" value="EF-hand"/>
    <property type="match status" value="1"/>
</dbReference>
<feature type="domain" description="EF-hand" evidence="3">
    <location>
        <begin position="64"/>
        <end position="99"/>
    </location>
</feature>
<dbReference type="GO" id="GO:0005509">
    <property type="term" value="F:calcium ion binding"/>
    <property type="evidence" value="ECO:0007669"/>
    <property type="project" value="InterPro"/>
</dbReference>
<feature type="chain" id="PRO_5004073147" evidence="2">
    <location>
        <begin position="23"/>
        <end position="344"/>
    </location>
</feature>
<dbReference type="Pfam" id="PF13202">
    <property type="entry name" value="EF-hand_5"/>
    <property type="match status" value="1"/>
</dbReference>
<dbReference type="InterPro" id="IPR018247">
    <property type="entry name" value="EF_Hand_1_Ca_BS"/>
</dbReference>
<feature type="compositionally biased region" description="Gly residues" evidence="1">
    <location>
        <begin position="24"/>
        <end position="42"/>
    </location>
</feature>
<feature type="compositionally biased region" description="Polar residues" evidence="1">
    <location>
        <begin position="48"/>
        <end position="59"/>
    </location>
</feature>
<evidence type="ECO:0000256" key="1">
    <source>
        <dbReference type="SAM" id="MobiDB-lite"/>
    </source>
</evidence>
<feature type="region of interest" description="Disordered" evidence="1">
    <location>
        <begin position="23"/>
        <end position="64"/>
    </location>
</feature>
<evidence type="ECO:0000256" key="2">
    <source>
        <dbReference type="SAM" id="SignalP"/>
    </source>
</evidence>
<reference evidence="4 5" key="1">
    <citation type="journal article" date="2013" name="Mar. Genomics">
        <title>Expression of sulfatases in Rhodopirellula baltica and the diversity of sulfatases in the genus Rhodopirellula.</title>
        <authorList>
            <person name="Wegner C.E."/>
            <person name="Richter-Heitmann T."/>
            <person name="Klindworth A."/>
            <person name="Klockow C."/>
            <person name="Richter M."/>
            <person name="Achstetter T."/>
            <person name="Glockner F.O."/>
            <person name="Harder J."/>
        </authorList>
    </citation>
    <scope>NUCLEOTIDE SEQUENCE [LARGE SCALE GENOMIC DNA]</scope>
    <source>
        <strain evidence="4 5">SM41</strain>
    </source>
</reference>
<name>M5U2L5_9BACT</name>
<dbReference type="Proteomes" id="UP000011885">
    <property type="component" value="Unassembled WGS sequence"/>
</dbReference>
<gene>
    <name evidence="4" type="ORF">RSSM_02896</name>
</gene>
<feature type="signal peptide" evidence="2">
    <location>
        <begin position="1"/>
        <end position="22"/>
    </location>
</feature>
<dbReference type="PROSITE" id="PS00018">
    <property type="entry name" value="EF_HAND_1"/>
    <property type="match status" value="1"/>
</dbReference>
<dbReference type="InterPro" id="IPR011992">
    <property type="entry name" value="EF-hand-dom_pair"/>
</dbReference>
<sequence length="344" mass="37790">MRITSLAIVFTLSFIVADTLQAQPGGGRRQGPGSQGPGGQGGAFATRFFSQNDKNNDGTLTGDEIPERMRQNLQRLDANNDGAIQKSELEKMFSGRGEGMGGRMGGRMAGGMGGRMGGREQRKDTTVAEAGEKAIEVEIVSPDKVYDAYLYWHHADELFLDSVNYAILADAEGKVVHRWDTNLTGGGHTSYLLETGGILRIGKRDGSGIGPVASADTMQITDRTGKAIWQLNAEDLDIEGNRILFHHDMKMRPNGNIFALIYEELSAEEAAAAGWTPENVRTFWSDGVMEIKPNLEDGAHEVVWQWRFIDHIVQDKDPEAPNYGVVAEHPRRIDAHYPSNYDPS</sequence>
<evidence type="ECO:0000313" key="5">
    <source>
        <dbReference type="Proteomes" id="UP000011885"/>
    </source>
</evidence>
<comment type="caution">
    <text evidence="4">The sequence shown here is derived from an EMBL/GenBank/DDBJ whole genome shotgun (WGS) entry which is preliminary data.</text>
</comment>
<keyword evidence="2" id="KW-0732">Signal</keyword>
<evidence type="ECO:0000259" key="3">
    <source>
        <dbReference type="PROSITE" id="PS50222"/>
    </source>
</evidence>
<dbReference type="Gene3D" id="1.10.238.10">
    <property type="entry name" value="EF-hand"/>
    <property type="match status" value="1"/>
</dbReference>
<dbReference type="InterPro" id="IPR002048">
    <property type="entry name" value="EF_hand_dom"/>
</dbReference>
<organism evidence="4 5">
    <name type="scientific">Rhodopirellula sallentina SM41</name>
    <dbReference type="NCBI Taxonomy" id="1263870"/>
    <lineage>
        <taxon>Bacteria</taxon>
        <taxon>Pseudomonadati</taxon>
        <taxon>Planctomycetota</taxon>
        <taxon>Planctomycetia</taxon>
        <taxon>Pirellulales</taxon>
        <taxon>Pirellulaceae</taxon>
        <taxon>Rhodopirellula</taxon>
    </lineage>
</organism>
<dbReference type="PROSITE" id="PS50222">
    <property type="entry name" value="EF_HAND_2"/>
    <property type="match status" value="1"/>
</dbReference>
<proteinExistence type="predicted"/>
<keyword evidence="5" id="KW-1185">Reference proteome</keyword>
<feature type="non-terminal residue" evidence="4">
    <location>
        <position position="344"/>
    </location>
</feature>
<dbReference type="AlphaFoldDB" id="M5U2L5"/>
<evidence type="ECO:0000313" key="4">
    <source>
        <dbReference type="EMBL" id="EMI55685.1"/>
    </source>
</evidence>
<accession>M5U2L5</accession>
<protein>
    <submittedName>
        <fullName evidence="4">Putative secreted protein</fullName>
    </submittedName>
</protein>